<dbReference type="OrthoDB" id="9905773at2759"/>
<dbReference type="GeneID" id="569576"/>
<dbReference type="KEGG" id="dre:569576"/>
<proteinExistence type="evidence at transcript level"/>
<gene>
    <name evidence="4 5" type="primary">fam228a</name>
    <name evidence="2 4" type="synonym">si:dkey-266k12.3</name>
</gene>
<evidence type="ECO:0000313" key="4">
    <source>
        <dbReference type="RefSeq" id="NP_001038651.2"/>
    </source>
</evidence>
<evidence type="ECO:0000313" key="2">
    <source>
        <dbReference type="EMBL" id="AAI35058.1"/>
    </source>
</evidence>
<dbReference type="RefSeq" id="NP_001038651.2">
    <property type="nucleotide sequence ID" value="NM_001045186.2"/>
</dbReference>
<protein>
    <submittedName>
        <fullName evidence="4">Protein FAM228A</fullName>
    </submittedName>
    <submittedName>
        <fullName evidence="2">Si:dkey-266k12.3 protein</fullName>
    </submittedName>
</protein>
<comment type="similarity">
    <text evidence="1">Belongs to the FAM228 family.</text>
</comment>
<evidence type="ECO:0000256" key="1">
    <source>
        <dbReference type="ARBA" id="ARBA00007753"/>
    </source>
</evidence>
<reference evidence="2" key="2">
    <citation type="submission" date="2007-03" db="EMBL/GenBank/DDBJ databases">
        <authorList>
            <consortium name="NIH - Zebrafish Gene Collection (ZGC) project"/>
        </authorList>
    </citation>
    <scope>NUCLEOTIDE SEQUENCE [LARGE SCALE MRNA]</scope>
    <source>
        <tissue evidence="2">Olfactory epithelium</tissue>
    </source>
</reference>
<evidence type="ECO:0000313" key="3">
    <source>
        <dbReference type="Proteomes" id="UP000000437"/>
    </source>
</evidence>
<reference evidence="4" key="4">
    <citation type="submission" date="2025-04" db="UniProtKB">
        <authorList>
            <consortium name="RefSeq"/>
        </authorList>
    </citation>
    <scope>IDENTIFICATION</scope>
</reference>
<accession>A4IGE2</accession>
<name>A4IGE2_DANRE</name>
<dbReference type="Proteomes" id="UP000000437">
    <property type="component" value="Chromosome 20"/>
</dbReference>
<sequence length="238" mass="28140">MMNSKPICDSQNTLSLSSKKQLLEQLRREQQEVNAITQPLLETEARFIKDLDLYLTHKDTLNLGKRKLLHKRWTQNVWLPIQQSIQQHFMEHGYNEMQKMRSMHAHYIDYCNAKGFVFLESYDPLEYNPFLHYFSTPQYHKISTPALEDPLSLHSRTRIKEKTTILRCQTGHIYQRQQVEEILQSPPASQQSFKQARTSRDSGSLRLWEDCRSRTRGTTHATHAERRGFHRQCCSSYA</sequence>
<dbReference type="AlphaFoldDB" id="A4IGE2"/>
<dbReference type="EMBL" id="BC135057">
    <property type="protein sequence ID" value="AAI35058.1"/>
    <property type="molecule type" value="mRNA"/>
</dbReference>
<dbReference type="PANTHER" id="PTHR28584:SF1">
    <property type="entry name" value="PROTEIN FAM228B"/>
    <property type="match status" value="1"/>
</dbReference>
<reference evidence="3" key="3">
    <citation type="journal article" date="2013" name="Nature">
        <title>The zebrafish reference genome sequence and its relationship to the human genome.</title>
        <authorList>
            <consortium name="Genome Reference Consortium Zebrafish"/>
            <person name="Howe K."/>
            <person name="Clark M.D."/>
            <person name="Torroja C.F."/>
            <person name="Torrance J."/>
            <person name="Berthelot C."/>
            <person name="Muffato M."/>
            <person name="Collins J.E."/>
            <person name="Humphray S."/>
            <person name="McLaren K."/>
            <person name="Matthews L."/>
            <person name="McLaren S."/>
            <person name="Sealy I."/>
            <person name="Caccamo M."/>
            <person name="Churcher C."/>
            <person name="Scott C."/>
            <person name="Barrett J.C."/>
            <person name="Koch R."/>
            <person name="Rauch G.J."/>
            <person name="White S."/>
            <person name="Chow W."/>
            <person name="Kilian B."/>
            <person name="Quintais L.T."/>
            <person name="Guerra-Assuncao J.A."/>
            <person name="Zhou Y."/>
            <person name="Gu Y."/>
            <person name="Yen J."/>
            <person name="Vogel J.H."/>
            <person name="Eyre T."/>
            <person name="Redmond S."/>
            <person name="Banerjee R."/>
            <person name="Chi J."/>
            <person name="Fu B."/>
            <person name="Langley E."/>
            <person name="Maguire S.F."/>
            <person name="Laird G.K."/>
            <person name="Lloyd D."/>
            <person name="Kenyon E."/>
            <person name="Donaldson S."/>
            <person name="Sehra H."/>
            <person name="Almeida-King J."/>
            <person name="Loveland J."/>
            <person name="Trevanion S."/>
            <person name="Jones M."/>
            <person name="Quail M."/>
            <person name="Willey D."/>
            <person name="Hunt A."/>
            <person name="Burton J."/>
            <person name="Sims S."/>
            <person name="McLay K."/>
            <person name="Plumb B."/>
            <person name="Davis J."/>
            <person name="Clee C."/>
            <person name="Oliver K."/>
            <person name="Clark R."/>
            <person name="Riddle C."/>
            <person name="Elliot D."/>
            <person name="Eliott D."/>
            <person name="Threadgold G."/>
            <person name="Harden G."/>
            <person name="Ware D."/>
            <person name="Begum S."/>
            <person name="Mortimore B."/>
            <person name="Mortimer B."/>
            <person name="Kerry G."/>
            <person name="Heath P."/>
            <person name="Phillimore B."/>
            <person name="Tracey A."/>
            <person name="Corby N."/>
            <person name="Dunn M."/>
            <person name="Johnson C."/>
            <person name="Wood J."/>
            <person name="Clark S."/>
            <person name="Pelan S."/>
            <person name="Griffiths G."/>
            <person name="Smith M."/>
            <person name="Glithero R."/>
            <person name="Howden P."/>
            <person name="Barker N."/>
            <person name="Lloyd C."/>
            <person name="Stevens C."/>
            <person name="Harley J."/>
            <person name="Holt K."/>
            <person name="Panagiotidis G."/>
            <person name="Lovell J."/>
            <person name="Beasley H."/>
            <person name="Henderson C."/>
            <person name="Gordon D."/>
            <person name="Auger K."/>
            <person name="Wright D."/>
            <person name="Collins J."/>
            <person name="Raisen C."/>
            <person name="Dyer L."/>
            <person name="Leung K."/>
            <person name="Robertson L."/>
            <person name="Ambridge K."/>
            <person name="Leongamornlert D."/>
            <person name="McGuire S."/>
            <person name="Gilderthorp R."/>
            <person name="Griffiths C."/>
            <person name="Manthravadi D."/>
            <person name="Nichol S."/>
            <person name="Barker G."/>
            <person name="Whitehead S."/>
            <person name="Kay M."/>
            <person name="Brown J."/>
            <person name="Murnane C."/>
            <person name="Gray E."/>
            <person name="Humphries M."/>
            <person name="Sycamore N."/>
            <person name="Barker D."/>
            <person name="Saunders D."/>
            <person name="Wallis J."/>
            <person name="Babbage A."/>
            <person name="Hammond S."/>
            <person name="Mashreghi-Mohammadi M."/>
            <person name="Barr L."/>
            <person name="Martin S."/>
            <person name="Wray P."/>
            <person name="Ellington A."/>
            <person name="Matthews N."/>
            <person name="Ellwood M."/>
            <person name="Woodmansey R."/>
            <person name="Clark G."/>
            <person name="Cooper J."/>
            <person name="Cooper J."/>
            <person name="Tromans A."/>
            <person name="Grafham D."/>
            <person name="Skuce C."/>
            <person name="Pandian R."/>
            <person name="Andrews R."/>
            <person name="Harrison E."/>
            <person name="Kimberley A."/>
            <person name="Garnett J."/>
            <person name="Fosker N."/>
            <person name="Hall R."/>
            <person name="Garner P."/>
            <person name="Kelly D."/>
            <person name="Bird C."/>
            <person name="Palmer S."/>
            <person name="Gehring I."/>
            <person name="Berger A."/>
            <person name="Dooley C.M."/>
            <person name="Ersan-Urun Z."/>
            <person name="Eser C."/>
            <person name="Geiger H."/>
            <person name="Geisler M."/>
            <person name="Karotki L."/>
            <person name="Kirn A."/>
            <person name="Konantz J."/>
            <person name="Konantz M."/>
            <person name="Oberlander M."/>
            <person name="Rudolph-Geiger S."/>
            <person name="Teucke M."/>
            <person name="Lanz C."/>
            <person name="Raddatz G."/>
            <person name="Osoegawa K."/>
            <person name="Zhu B."/>
            <person name="Rapp A."/>
            <person name="Widaa S."/>
            <person name="Langford C."/>
            <person name="Yang F."/>
            <person name="Schuster S.C."/>
            <person name="Carter N.P."/>
            <person name="Harrow J."/>
            <person name="Ning Z."/>
            <person name="Herrero J."/>
            <person name="Searle S.M."/>
            <person name="Enright A."/>
            <person name="Geisler R."/>
            <person name="Plasterk R.H."/>
            <person name="Lee C."/>
            <person name="Westerfield M."/>
            <person name="de Jong P.J."/>
            <person name="Zon L.I."/>
            <person name="Postlethwait J.H."/>
            <person name="Nusslein-Volhard C."/>
            <person name="Hubbard T.J."/>
            <person name="Roest Crollius H."/>
            <person name="Rogers J."/>
            <person name="Stemple D.L."/>
        </authorList>
    </citation>
    <scope>NUCLEOTIDE SEQUENCE [LARGE SCALE GENOMIC DNA]</scope>
</reference>
<dbReference type="PANTHER" id="PTHR28584">
    <property type="entry name" value="FAMILY WITH SEQUENCE SIMILARITY 228 MEMBER A"/>
    <property type="match status" value="1"/>
</dbReference>
<dbReference type="CTD" id="653140"/>
<dbReference type="AGR" id="ZFIN:ZDB-GENE-041014-83"/>
<keyword evidence="3" id="KW-1185">Reference proteome</keyword>
<organism evidence="2">
    <name type="scientific">Danio rerio</name>
    <name type="common">Zebrafish</name>
    <name type="synonym">Brachydanio rerio</name>
    <dbReference type="NCBI Taxonomy" id="7955"/>
    <lineage>
        <taxon>Eukaryota</taxon>
        <taxon>Metazoa</taxon>
        <taxon>Chordata</taxon>
        <taxon>Craniata</taxon>
        <taxon>Vertebrata</taxon>
        <taxon>Euteleostomi</taxon>
        <taxon>Actinopterygii</taxon>
        <taxon>Neopterygii</taxon>
        <taxon>Teleostei</taxon>
        <taxon>Ostariophysi</taxon>
        <taxon>Cypriniformes</taxon>
        <taxon>Danionidae</taxon>
        <taxon>Danioninae</taxon>
        <taxon>Danio</taxon>
    </lineage>
</organism>
<dbReference type="ZFIN" id="ZDB-GENE-041014-83">
    <property type="gene designation" value="fam228a"/>
</dbReference>
<reference evidence="4" key="1">
    <citation type="journal article" date="2002" name="Gene">
        <title>Expressed sequence tag analysis of expression profiles of zebrafish testis and ovary.</title>
        <authorList>
            <person name="Zeng S."/>
            <person name="Gong Z."/>
        </authorList>
    </citation>
    <scope>NUCLEOTIDE SEQUENCE</scope>
</reference>
<evidence type="ECO:0000313" key="5">
    <source>
        <dbReference type="ZFIN" id="ZDB-GENE-041014-83"/>
    </source>
</evidence>
<dbReference type="InterPro" id="IPR040046">
    <property type="entry name" value="FAM228"/>
</dbReference>